<protein>
    <recommendedName>
        <fullName evidence="2">starch synthase</fullName>
        <ecNumber evidence="2">2.4.1.21</ecNumber>
    </recommendedName>
</protein>
<dbReference type="EC" id="2.4.1.21" evidence="2"/>
<feature type="domain" description="Starch synthase catalytic" evidence="5">
    <location>
        <begin position="7"/>
        <end position="237"/>
    </location>
</feature>
<gene>
    <name evidence="6" type="ORF">KDA27_17605</name>
</gene>
<organism evidence="6 7">
    <name type="scientific">Eiseniibacteriota bacterium</name>
    <dbReference type="NCBI Taxonomy" id="2212470"/>
    <lineage>
        <taxon>Bacteria</taxon>
        <taxon>Candidatus Eiseniibacteriota</taxon>
    </lineage>
</organism>
<dbReference type="InterPro" id="IPR013534">
    <property type="entry name" value="Starch_synth_cat_dom"/>
</dbReference>
<comment type="caution">
    <text evidence="6">The sequence shown here is derived from an EMBL/GenBank/DDBJ whole genome shotgun (WGS) entry which is preliminary data.</text>
</comment>
<evidence type="ECO:0000259" key="5">
    <source>
        <dbReference type="Pfam" id="PF08323"/>
    </source>
</evidence>
<dbReference type="GO" id="GO:0009011">
    <property type="term" value="F:alpha-1,4-glucan glucosyltransferase (ADP-glucose donor) activity"/>
    <property type="evidence" value="ECO:0007669"/>
    <property type="project" value="UniProtKB-EC"/>
</dbReference>
<dbReference type="PANTHER" id="PTHR45825:SF11">
    <property type="entry name" value="ALPHA AMYLASE DOMAIN-CONTAINING PROTEIN"/>
    <property type="match status" value="1"/>
</dbReference>
<evidence type="ECO:0000256" key="3">
    <source>
        <dbReference type="ARBA" id="ARBA00022676"/>
    </source>
</evidence>
<dbReference type="Proteomes" id="UP000739538">
    <property type="component" value="Unassembled WGS sequence"/>
</dbReference>
<evidence type="ECO:0000256" key="2">
    <source>
        <dbReference type="ARBA" id="ARBA00012588"/>
    </source>
</evidence>
<reference evidence="6" key="1">
    <citation type="submission" date="2020-04" db="EMBL/GenBank/DDBJ databases">
        <authorList>
            <person name="Zhang T."/>
        </authorList>
    </citation>
    <scope>NUCLEOTIDE SEQUENCE</scope>
    <source>
        <strain evidence="6">HKST-UBA02</strain>
    </source>
</reference>
<sequence length="487" mass="53562">MDSPLEIAFVGSETRPFEHRSEVGAFADALGRELERRGHFLVYFLPDGEYLSRFPGLRFQDSVDLDVSGRKATLRRGSVEGRTARFVAIGGEELESIPPADVAKSAVASAFFAKGVLTALHEMKWRPHVFHVLDPSAALLPVLLRRDSDIDPEIRNARTLYSIHDLSGAPYGSGDAWAAVGSIGQDPEVRASVDMNGGASFLRAALLYADRVTAPGPAYAAELQRQGYGFGFEDVLAQKGDRLEGIPFGIDTSRWNPLSDELIPYRFSSNDLVQRGSNKVRLLESLDLPVEPDVPLLTFDALLADGQGWELLEAVAGDLLGERVKLALFGRRVAQDAVSKWETWAEDLAKAAPDNVSFVRDASEPQFRLELAGTDFLLCTPRREPTAQLAMRGMRYGAVPIAHLTGALMDVVHPYVLETGKGEGFVFEGYDGGAMLTAIRQAIEVYPKRSAWKRLVARLQQIEVSWSRTATRYIAAYERTVVMPPAR</sequence>
<keyword evidence="4" id="KW-0808">Transferase</keyword>
<evidence type="ECO:0000256" key="1">
    <source>
        <dbReference type="ARBA" id="ARBA00001478"/>
    </source>
</evidence>
<dbReference type="Gene3D" id="3.40.50.2000">
    <property type="entry name" value="Glycogen Phosphorylase B"/>
    <property type="match status" value="2"/>
</dbReference>
<keyword evidence="3" id="KW-0328">Glycosyltransferase</keyword>
<dbReference type="Pfam" id="PF08323">
    <property type="entry name" value="Glyco_transf_5"/>
    <property type="match status" value="1"/>
</dbReference>
<accession>A0A956SFK9</accession>
<name>A0A956SFK9_UNCEI</name>
<comment type="catalytic activity">
    <reaction evidence="1">
        <text>[(1-&gt;4)-alpha-D-glucosyl](n) + ADP-alpha-D-glucose = [(1-&gt;4)-alpha-D-glucosyl](n+1) + ADP + H(+)</text>
        <dbReference type="Rhea" id="RHEA:18189"/>
        <dbReference type="Rhea" id="RHEA-COMP:9584"/>
        <dbReference type="Rhea" id="RHEA-COMP:9587"/>
        <dbReference type="ChEBI" id="CHEBI:15378"/>
        <dbReference type="ChEBI" id="CHEBI:15444"/>
        <dbReference type="ChEBI" id="CHEBI:57498"/>
        <dbReference type="ChEBI" id="CHEBI:456216"/>
        <dbReference type="EC" id="2.4.1.21"/>
    </reaction>
</comment>
<evidence type="ECO:0000313" key="7">
    <source>
        <dbReference type="Proteomes" id="UP000739538"/>
    </source>
</evidence>
<reference evidence="6" key="2">
    <citation type="journal article" date="2021" name="Microbiome">
        <title>Successional dynamics and alternative stable states in a saline activated sludge microbial community over 9 years.</title>
        <authorList>
            <person name="Wang Y."/>
            <person name="Ye J."/>
            <person name="Ju F."/>
            <person name="Liu L."/>
            <person name="Boyd J.A."/>
            <person name="Deng Y."/>
            <person name="Parks D.H."/>
            <person name="Jiang X."/>
            <person name="Yin X."/>
            <person name="Woodcroft B.J."/>
            <person name="Tyson G.W."/>
            <person name="Hugenholtz P."/>
            <person name="Polz M.F."/>
            <person name="Zhang T."/>
        </authorList>
    </citation>
    <scope>NUCLEOTIDE SEQUENCE</scope>
    <source>
        <strain evidence="6">HKST-UBA02</strain>
    </source>
</reference>
<evidence type="ECO:0000256" key="4">
    <source>
        <dbReference type="ARBA" id="ARBA00022679"/>
    </source>
</evidence>
<dbReference type="AlphaFoldDB" id="A0A956SFK9"/>
<proteinExistence type="predicted"/>
<dbReference type="EMBL" id="JAGQHS010000109">
    <property type="protein sequence ID" value="MCA9757624.1"/>
    <property type="molecule type" value="Genomic_DNA"/>
</dbReference>
<dbReference type="SUPFAM" id="SSF53756">
    <property type="entry name" value="UDP-Glycosyltransferase/glycogen phosphorylase"/>
    <property type="match status" value="1"/>
</dbReference>
<dbReference type="PANTHER" id="PTHR45825">
    <property type="entry name" value="GRANULE-BOUND STARCH SYNTHASE 1, CHLOROPLASTIC/AMYLOPLASTIC"/>
    <property type="match status" value="1"/>
</dbReference>
<evidence type="ECO:0000313" key="6">
    <source>
        <dbReference type="EMBL" id="MCA9757624.1"/>
    </source>
</evidence>